<protein>
    <submittedName>
        <fullName evidence="2">Uncharacterized protein</fullName>
    </submittedName>
</protein>
<evidence type="ECO:0000313" key="3">
    <source>
        <dbReference type="Proteomes" id="UP000325780"/>
    </source>
</evidence>
<organism evidence="2 3">
    <name type="scientific">Aspergillus avenaceus</name>
    <dbReference type="NCBI Taxonomy" id="36643"/>
    <lineage>
        <taxon>Eukaryota</taxon>
        <taxon>Fungi</taxon>
        <taxon>Dikarya</taxon>
        <taxon>Ascomycota</taxon>
        <taxon>Pezizomycotina</taxon>
        <taxon>Eurotiomycetes</taxon>
        <taxon>Eurotiomycetidae</taxon>
        <taxon>Eurotiales</taxon>
        <taxon>Aspergillaceae</taxon>
        <taxon>Aspergillus</taxon>
        <taxon>Aspergillus subgen. Circumdati</taxon>
    </lineage>
</organism>
<feature type="compositionally biased region" description="Low complexity" evidence="1">
    <location>
        <begin position="116"/>
        <end position="133"/>
    </location>
</feature>
<dbReference type="OrthoDB" id="4502188at2759"/>
<reference evidence="2 3" key="1">
    <citation type="submission" date="2019-04" db="EMBL/GenBank/DDBJ databases">
        <title>Friends and foes A comparative genomics study of 23 Aspergillus species from section Flavi.</title>
        <authorList>
            <consortium name="DOE Joint Genome Institute"/>
            <person name="Kjaerbolling I."/>
            <person name="Vesth T."/>
            <person name="Frisvad J.C."/>
            <person name="Nybo J.L."/>
            <person name="Theobald S."/>
            <person name="Kildgaard S."/>
            <person name="Isbrandt T."/>
            <person name="Kuo A."/>
            <person name="Sato A."/>
            <person name="Lyhne E.K."/>
            <person name="Kogle M.E."/>
            <person name="Wiebenga A."/>
            <person name="Kun R.S."/>
            <person name="Lubbers R.J."/>
            <person name="Makela M.R."/>
            <person name="Barry K."/>
            <person name="Chovatia M."/>
            <person name="Clum A."/>
            <person name="Daum C."/>
            <person name="Haridas S."/>
            <person name="He G."/>
            <person name="LaButti K."/>
            <person name="Lipzen A."/>
            <person name="Mondo S."/>
            <person name="Riley R."/>
            <person name="Salamov A."/>
            <person name="Simmons B.A."/>
            <person name="Magnuson J.K."/>
            <person name="Henrissat B."/>
            <person name="Mortensen U.H."/>
            <person name="Larsen T.O."/>
            <person name="Devries R.P."/>
            <person name="Grigoriev I.V."/>
            <person name="Machida M."/>
            <person name="Baker S.E."/>
            <person name="Andersen M.R."/>
        </authorList>
    </citation>
    <scope>NUCLEOTIDE SEQUENCE [LARGE SCALE GENOMIC DNA]</scope>
    <source>
        <strain evidence="2 3">IBT 18842</strain>
    </source>
</reference>
<accession>A0A5N6TNI5</accession>
<dbReference type="AlphaFoldDB" id="A0A5N6TNI5"/>
<dbReference type="EMBL" id="ML742196">
    <property type="protein sequence ID" value="KAE8147671.1"/>
    <property type="molecule type" value="Genomic_DNA"/>
</dbReference>
<feature type="region of interest" description="Disordered" evidence="1">
    <location>
        <begin position="29"/>
        <end position="163"/>
    </location>
</feature>
<feature type="compositionally biased region" description="Polar residues" evidence="1">
    <location>
        <begin position="58"/>
        <end position="83"/>
    </location>
</feature>
<sequence>MTAQAKTNLPRDSEILSDSEISVLDIGPSLNIRKPSRPTMAGNSPNKGIVSLNGAAFTPNQTCTLPDKNPQVSAQSTHYSSSIRKNEQVDLVDQTMGDDTPKKNKRSRSDTVRGALRTISSPLLSPLRSSTSSGKAERDGRPGVSRSKTSFRGQGGTLDRRLV</sequence>
<proteinExistence type="predicted"/>
<name>A0A5N6TNI5_ASPAV</name>
<evidence type="ECO:0000256" key="1">
    <source>
        <dbReference type="SAM" id="MobiDB-lite"/>
    </source>
</evidence>
<evidence type="ECO:0000313" key="2">
    <source>
        <dbReference type="EMBL" id="KAE8147671.1"/>
    </source>
</evidence>
<gene>
    <name evidence="2" type="ORF">BDV25DRAFT_159845</name>
</gene>
<dbReference type="Proteomes" id="UP000325780">
    <property type="component" value="Unassembled WGS sequence"/>
</dbReference>
<feature type="compositionally biased region" description="Basic and acidic residues" evidence="1">
    <location>
        <begin position="99"/>
        <end position="111"/>
    </location>
</feature>
<keyword evidence="3" id="KW-1185">Reference proteome</keyword>